<reference evidence="1 2" key="1">
    <citation type="submission" date="2022-03" db="EMBL/GenBank/DDBJ databases">
        <title>Sinomonas sp. isolated from a soil.</title>
        <authorList>
            <person name="Han J."/>
            <person name="Kim D.-U."/>
        </authorList>
    </citation>
    <scope>NUCLEOTIDE SEQUENCE [LARGE SCALE GENOMIC DNA]</scope>
    <source>
        <strain evidence="1 2">5-5</strain>
    </source>
</reference>
<gene>
    <name evidence="1" type="ORF">L0M17_16025</name>
</gene>
<sequence>MSALVVEELELHRLADGPTVPSEDACLDCGAGLAEFDEVRCADCADLAAHAECRDCGAVLRDADIDAGVCTDCLA</sequence>
<protein>
    <submittedName>
        <fullName evidence="1">Uncharacterized protein</fullName>
    </submittedName>
</protein>
<proteinExistence type="predicted"/>
<organism evidence="1 2">
    <name type="scientific">Sinomonas terrae</name>
    <dbReference type="NCBI Taxonomy" id="2908838"/>
    <lineage>
        <taxon>Bacteria</taxon>
        <taxon>Bacillati</taxon>
        <taxon>Actinomycetota</taxon>
        <taxon>Actinomycetes</taxon>
        <taxon>Micrococcales</taxon>
        <taxon>Micrococcaceae</taxon>
        <taxon>Sinomonas</taxon>
    </lineage>
</organism>
<comment type="caution">
    <text evidence="1">The sequence shown here is derived from an EMBL/GenBank/DDBJ whole genome shotgun (WGS) entry which is preliminary data.</text>
</comment>
<evidence type="ECO:0000313" key="2">
    <source>
        <dbReference type="Proteomes" id="UP001202922"/>
    </source>
</evidence>
<dbReference type="Proteomes" id="UP001202922">
    <property type="component" value="Unassembled WGS sequence"/>
</dbReference>
<dbReference type="EMBL" id="JAKZBV010000001">
    <property type="protein sequence ID" value="MCH6471469.1"/>
    <property type="molecule type" value="Genomic_DNA"/>
</dbReference>
<dbReference type="RefSeq" id="WP_241055279.1">
    <property type="nucleotide sequence ID" value="NZ_JAKZBV010000001.1"/>
</dbReference>
<name>A0ABS9U454_9MICC</name>
<keyword evidence="2" id="KW-1185">Reference proteome</keyword>
<evidence type="ECO:0000313" key="1">
    <source>
        <dbReference type="EMBL" id="MCH6471469.1"/>
    </source>
</evidence>
<accession>A0ABS9U454</accession>